<dbReference type="Gene3D" id="3.30.40.10">
    <property type="entry name" value="Zinc/RING finger domain, C3HC4 (zinc finger)"/>
    <property type="match status" value="1"/>
</dbReference>
<comment type="catalytic activity">
    <reaction evidence="1">
        <text>S-ubiquitinyl-[E2 ubiquitin-conjugating enzyme]-L-cysteine + [acceptor protein]-L-lysine = [E2 ubiquitin-conjugating enzyme]-L-cysteine + N(6)-ubiquitinyl-[acceptor protein]-L-lysine.</text>
        <dbReference type="EC" id="2.3.2.27"/>
    </reaction>
</comment>
<evidence type="ECO:0000313" key="11">
    <source>
        <dbReference type="EMBL" id="KAH6825697.1"/>
    </source>
</evidence>
<evidence type="ECO:0000313" key="12">
    <source>
        <dbReference type="Proteomes" id="UP001190926"/>
    </source>
</evidence>
<evidence type="ECO:0000256" key="6">
    <source>
        <dbReference type="ARBA" id="ARBA00022786"/>
    </source>
</evidence>
<evidence type="ECO:0000256" key="9">
    <source>
        <dbReference type="SAM" id="MobiDB-lite"/>
    </source>
</evidence>
<evidence type="ECO:0000256" key="4">
    <source>
        <dbReference type="ARBA" id="ARBA00022723"/>
    </source>
</evidence>
<dbReference type="InterPro" id="IPR013083">
    <property type="entry name" value="Znf_RING/FYVE/PHD"/>
</dbReference>
<dbReference type="SMART" id="SM00184">
    <property type="entry name" value="RING"/>
    <property type="match status" value="1"/>
</dbReference>
<dbReference type="EMBL" id="SDAM02000173">
    <property type="protein sequence ID" value="KAH6825697.1"/>
    <property type="molecule type" value="Genomic_DNA"/>
</dbReference>
<dbReference type="AlphaFoldDB" id="A0AAD4J260"/>
<dbReference type="SUPFAM" id="SSF57850">
    <property type="entry name" value="RING/U-box"/>
    <property type="match status" value="1"/>
</dbReference>
<protein>
    <recommendedName>
        <fullName evidence="2">RING-type E3 ubiquitin transferase</fullName>
        <ecNumber evidence="2">2.3.2.27</ecNumber>
    </recommendedName>
</protein>
<evidence type="ECO:0000256" key="7">
    <source>
        <dbReference type="ARBA" id="ARBA00022833"/>
    </source>
</evidence>
<comment type="caution">
    <text evidence="11">The sequence shown here is derived from an EMBL/GenBank/DDBJ whole genome shotgun (WGS) entry which is preliminary data.</text>
</comment>
<evidence type="ECO:0000259" key="10">
    <source>
        <dbReference type="PROSITE" id="PS50089"/>
    </source>
</evidence>
<evidence type="ECO:0000256" key="8">
    <source>
        <dbReference type="PROSITE-ProRule" id="PRU00175"/>
    </source>
</evidence>
<keyword evidence="5 8" id="KW-0863">Zinc-finger</keyword>
<organism evidence="11 12">
    <name type="scientific">Perilla frutescens var. hirtella</name>
    <name type="common">Perilla citriodora</name>
    <name type="synonym">Perilla setoyensis</name>
    <dbReference type="NCBI Taxonomy" id="608512"/>
    <lineage>
        <taxon>Eukaryota</taxon>
        <taxon>Viridiplantae</taxon>
        <taxon>Streptophyta</taxon>
        <taxon>Embryophyta</taxon>
        <taxon>Tracheophyta</taxon>
        <taxon>Spermatophyta</taxon>
        <taxon>Magnoliopsida</taxon>
        <taxon>eudicotyledons</taxon>
        <taxon>Gunneridae</taxon>
        <taxon>Pentapetalae</taxon>
        <taxon>asterids</taxon>
        <taxon>lamiids</taxon>
        <taxon>Lamiales</taxon>
        <taxon>Lamiaceae</taxon>
        <taxon>Nepetoideae</taxon>
        <taxon>Elsholtzieae</taxon>
        <taxon>Perilla</taxon>
    </lineage>
</organism>
<gene>
    <name evidence="11" type="ORF">C2S53_002321</name>
</gene>
<dbReference type="EC" id="2.3.2.27" evidence="2"/>
<keyword evidence="3" id="KW-0808">Transferase</keyword>
<keyword evidence="6" id="KW-0833">Ubl conjugation pathway</keyword>
<dbReference type="Pfam" id="PF13639">
    <property type="entry name" value="zf-RING_2"/>
    <property type="match status" value="1"/>
</dbReference>
<feature type="compositionally biased region" description="Low complexity" evidence="9">
    <location>
        <begin position="231"/>
        <end position="243"/>
    </location>
</feature>
<dbReference type="InterPro" id="IPR001841">
    <property type="entry name" value="Znf_RING"/>
</dbReference>
<dbReference type="PANTHER" id="PTHR22937">
    <property type="entry name" value="E3 UBIQUITIN-PROTEIN LIGASE RNF165"/>
    <property type="match status" value="1"/>
</dbReference>
<evidence type="ECO:0000256" key="1">
    <source>
        <dbReference type="ARBA" id="ARBA00000900"/>
    </source>
</evidence>
<reference evidence="11 12" key="1">
    <citation type="journal article" date="2021" name="Nat. Commun.">
        <title>Incipient diploidization of the medicinal plant Perilla within 10,000 years.</title>
        <authorList>
            <person name="Zhang Y."/>
            <person name="Shen Q."/>
            <person name="Leng L."/>
            <person name="Zhang D."/>
            <person name="Chen S."/>
            <person name="Shi Y."/>
            <person name="Ning Z."/>
            <person name="Chen S."/>
        </authorList>
    </citation>
    <scope>NUCLEOTIDE SEQUENCE [LARGE SCALE GENOMIC DNA]</scope>
    <source>
        <strain evidence="12">cv. PC099</strain>
    </source>
</reference>
<proteinExistence type="predicted"/>
<keyword evidence="4" id="KW-0479">Metal-binding</keyword>
<dbReference type="GO" id="GO:0008270">
    <property type="term" value="F:zinc ion binding"/>
    <property type="evidence" value="ECO:0007669"/>
    <property type="project" value="UniProtKB-KW"/>
</dbReference>
<evidence type="ECO:0000256" key="5">
    <source>
        <dbReference type="ARBA" id="ARBA00022771"/>
    </source>
</evidence>
<dbReference type="PANTHER" id="PTHR22937:SF174">
    <property type="entry name" value="RING-TYPE E3 UBIQUITIN TRANSFERASE"/>
    <property type="match status" value="1"/>
</dbReference>
<feature type="domain" description="RING-type" evidence="10">
    <location>
        <begin position="478"/>
        <end position="520"/>
    </location>
</feature>
<name>A0AAD4J260_PERFH</name>
<sequence>MGHRHIFNTPQIVKTDDDQGWNYAEQPYVPIARGASESSSISYPVDSMTIQGGHFPSQWTHASRSSGYSSSMLNGELPHYQAVAPGPSHDPFLHQPTAGNLHMHQDNYSHHPSSSNMGGQTVHGVDSGFYDQTIVSGKGPYKRKSPGVTLMCDSGSTSRYYGAESSSDIHLPVDPWQEKQIAESYHTNWEYPPSYGVNTNFVGSEGTLRNIRSRGAVDLETNLVRTHLPNSVHHSSSSQSSDHSNSRDFWGQNLNVPARDWNRNLVSPTADGVSFGSNPSFFSQDPSYLNTLHNHPNGSFEIGGSNNDVSNRNHIPENVSNNLNQSVRGVRSGYGQRSTSTFRASSSNFSSGYLAASDEGQQMVAKSYPSRHPRPSSNLRLRNVDRIGRNYVSSERYRGSNVEGVVVMDHSSYYGSRSMVDQHRDMRLDIDNMSYEELLALGERMGSVSTGLSDGLISKSLTESIYCSSDLFQDDGTCVICLEEYRNMDDVGTLRVCGHDFHVACIRKWLSLKNLCPICKAPAIDDEGTKVGN</sequence>
<keyword evidence="12" id="KW-1185">Reference proteome</keyword>
<accession>A0AAD4J260</accession>
<dbReference type="Proteomes" id="UP001190926">
    <property type="component" value="Unassembled WGS sequence"/>
</dbReference>
<keyword evidence="7" id="KW-0862">Zinc</keyword>
<evidence type="ECO:0000256" key="2">
    <source>
        <dbReference type="ARBA" id="ARBA00012483"/>
    </source>
</evidence>
<feature type="region of interest" description="Disordered" evidence="9">
    <location>
        <begin position="228"/>
        <end position="251"/>
    </location>
</feature>
<dbReference type="FunFam" id="3.30.40.10:FF:000538">
    <property type="entry name" value="E3 ubiquitin-protein ligase MBR2 isoform A"/>
    <property type="match status" value="1"/>
</dbReference>
<evidence type="ECO:0000256" key="3">
    <source>
        <dbReference type="ARBA" id="ARBA00022679"/>
    </source>
</evidence>
<dbReference type="PROSITE" id="PS50089">
    <property type="entry name" value="ZF_RING_2"/>
    <property type="match status" value="1"/>
</dbReference>
<dbReference type="GO" id="GO:0061630">
    <property type="term" value="F:ubiquitin protein ligase activity"/>
    <property type="evidence" value="ECO:0007669"/>
    <property type="project" value="UniProtKB-EC"/>
</dbReference>
<dbReference type="InterPro" id="IPR045191">
    <property type="entry name" value="MBR1/2-like"/>
</dbReference>